<dbReference type="PANTHER" id="PTHR13847:SF201">
    <property type="entry name" value="PUTATIBE OXIDOREDUCTASE"/>
    <property type="match status" value="1"/>
</dbReference>
<dbReference type="RefSeq" id="WP_172110144.1">
    <property type="nucleotide sequence ID" value="NZ_JABFDN010000002.1"/>
</dbReference>
<comment type="caution">
    <text evidence="3">The sequence shown here is derived from an EMBL/GenBank/DDBJ whole genome shotgun (WGS) entry which is preliminary data.</text>
</comment>
<keyword evidence="1" id="KW-0560">Oxidoreductase</keyword>
<sequence length="385" mass="41955">MAAVVSNFRCDILIIGAGITGAMMAERLTRQGRDVVVMDREKPCRGSTAASTAMLLWEIDRSLSELSVMIGFERAARCYQASLRAVNELMRLVGERRLPGELRSRQSLYLAREDDSRSLREELEQRVRAGLPGTFLDHRTLLENFGFARAGAILSPGAAEADPVKLASGLLSLALSQGARLVHGDAVAFDSGKASATVGLDSGHEIEARHIVLATGYAMPSIIKPTIHRVASSWAVATTPQPQNLWRDDVLIWESSEDYHYGRTTADGRIIFGGEDDEDLIEPEARDRAIPDKSRRLAAELSALWPRAIVDFDYQWSGTFDTTDDGLPLIGPVPRAPNIYAAYGYGGNGITFSYLASELIAALIEGRSSPLLDDFAIERSSPGHP</sequence>
<keyword evidence="4" id="KW-1185">Reference proteome</keyword>
<name>A0ABX2CCR4_9BRAD</name>
<evidence type="ECO:0000313" key="3">
    <source>
        <dbReference type="EMBL" id="NPU65064.1"/>
    </source>
</evidence>
<feature type="domain" description="FAD dependent oxidoreductase" evidence="2">
    <location>
        <begin position="11"/>
        <end position="363"/>
    </location>
</feature>
<dbReference type="Gene3D" id="3.30.9.10">
    <property type="entry name" value="D-Amino Acid Oxidase, subunit A, domain 2"/>
    <property type="match status" value="1"/>
</dbReference>
<dbReference type="InterPro" id="IPR006076">
    <property type="entry name" value="FAD-dep_OxRdtase"/>
</dbReference>
<organism evidence="3 4">
    <name type="scientific">Bradyrhizobium aeschynomenes</name>
    <dbReference type="NCBI Taxonomy" id="2734909"/>
    <lineage>
        <taxon>Bacteria</taxon>
        <taxon>Pseudomonadati</taxon>
        <taxon>Pseudomonadota</taxon>
        <taxon>Alphaproteobacteria</taxon>
        <taxon>Hyphomicrobiales</taxon>
        <taxon>Nitrobacteraceae</taxon>
        <taxon>Bradyrhizobium</taxon>
    </lineage>
</organism>
<evidence type="ECO:0000313" key="4">
    <source>
        <dbReference type="Proteomes" id="UP000886476"/>
    </source>
</evidence>
<dbReference type="Gene3D" id="3.50.50.60">
    <property type="entry name" value="FAD/NAD(P)-binding domain"/>
    <property type="match status" value="1"/>
</dbReference>
<dbReference type="SUPFAM" id="SSF51905">
    <property type="entry name" value="FAD/NAD(P)-binding domain"/>
    <property type="match status" value="1"/>
</dbReference>
<gene>
    <name evidence="3" type="ORF">HL667_08670</name>
</gene>
<proteinExistence type="predicted"/>
<accession>A0ABX2CCR4</accession>
<reference evidence="3" key="1">
    <citation type="submission" date="2020-05" db="EMBL/GenBank/DDBJ databases">
        <title>Nod-independent and nitrogen-fixing Bradyrhizobium aeschynomene sp. nov. isolated from nodules of Aeschynomene indica.</title>
        <authorList>
            <person name="Zhang Z."/>
        </authorList>
    </citation>
    <scope>NUCLEOTIDE SEQUENCE</scope>
    <source>
        <strain evidence="3">83012</strain>
    </source>
</reference>
<dbReference type="EMBL" id="JABFDN010000002">
    <property type="protein sequence ID" value="NPU65064.1"/>
    <property type="molecule type" value="Genomic_DNA"/>
</dbReference>
<dbReference type="Proteomes" id="UP000886476">
    <property type="component" value="Unassembled WGS sequence"/>
</dbReference>
<evidence type="ECO:0000259" key="2">
    <source>
        <dbReference type="Pfam" id="PF01266"/>
    </source>
</evidence>
<dbReference type="Pfam" id="PF01266">
    <property type="entry name" value="DAO"/>
    <property type="match status" value="1"/>
</dbReference>
<evidence type="ECO:0000256" key="1">
    <source>
        <dbReference type="ARBA" id="ARBA00023002"/>
    </source>
</evidence>
<dbReference type="PANTHER" id="PTHR13847">
    <property type="entry name" value="SARCOSINE DEHYDROGENASE-RELATED"/>
    <property type="match status" value="1"/>
</dbReference>
<dbReference type="InterPro" id="IPR036188">
    <property type="entry name" value="FAD/NAD-bd_sf"/>
</dbReference>
<protein>
    <submittedName>
        <fullName evidence="3">FAD-binding oxidoreductase</fullName>
    </submittedName>
</protein>